<sequence>MRRYVAAQPNTATPTSFFRPMQSLKSSSMRALRTPQFPGPRPVRRSAAALGNNIMGSETNGWAVEKHGNRALVPLEQVKEVVSLKDMTLSTVSKRVIAIQALLNETYGLPNGSRRNGQIVDADQMLLELETSVRNLLSDLGERKQQLFEAESALQNAMLHAMQKLEDRVQTSFDKEWGEEKKAMQQALREARDIANDAIVDRDVAVAAAERKNSRMASDAVAALEGEVEAVVKLAQAAASLSASAAEEAGASSMRVVKQHAEAFAHASEVHEMAKDAYHRAEKAQSEAAALAKEVEILRHNLNVAQSEAATATRDAVEAEKRAGQRLQEALDEFARQQKEMENAYEMFKAGERDRRRQAEEQAREDRLRNEELSSECSHLRESLSAALEAVAQATAQAEEAQKTTDGVEAKTKKELAEAKKTMEVEVANMREQLYLEALARAQSAVKKDLKEAKMATNLASQSTGLRIESLEIALKRANSAKNKWQARAIEAEEIAGQLQIQLMTVPPSDGAAAAVRGRAQRYLKTGRDIRNFKSNGTNGVSIEHTSQAVQSSWTATDADRGPGGPRPHGLE</sequence>
<evidence type="ECO:0000313" key="3">
    <source>
        <dbReference type="EMBL" id="CAD9202943.1"/>
    </source>
</evidence>
<accession>A0A7S1X0F2</accession>
<proteinExistence type="predicted"/>
<dbReference type="AlphaFoldDB" id="A0A7S1X0F2"/>
<feature type="region of interest" description="Disordered" evidence="2">
    <location>
        <begin position="350"/>
        <end position="374"/>
    </location>
</feature>
<keyword evidence="1" id="KW-0175">Coiled coil</keyword>
<evidence type="ECO:0000256" key="2">
    <source>
        <dbReference type="SAM" id="MobiDB-lite"/>
    </source>
</evidence>
<feature type="compositionally biased region" description="Polar residues" evidence="2">
    <location>
        <begin position="533"/>
        <end position="556"/>
    </location>
</feature>
<protein>
    <submittedName>
        <fullName evidence="3">Uncharacterized protein</fullName>
    </submittedName>
</protein>
<dbReference type="EMBL" id="HBGG01010278">
    <property type="protein sequence ID" value="CAD9202943.1"/>
    <property type="molecule type" value="Transcribed_RNA"/>
</dbReference>
<feature type="coiled-coil region" evidence="1">
    <location>
        <begin position="468"/>
        <end position="495"/>
    </location>
</feature>
<feature type="region of interest" description="Disordered" evidence="2">
    <location>
        <begin position="531"/>
        <end position="572"/>
    </location>
</feature>
<name>A0A7S1X0F2_9CHLO</name>
<organism evidence="3">
    <name type="scientific">Tetraselmis chuii</name>
    <dbReference type="NCBI Taxonomy" id="63592"/>
    <lineage>
        <taxon>Eukaryota</taxon>
        <taxon>Viridiplantae</taxon>
        <taxon>Chlorophyta</taxon>
        <taxon>core chlorophytes</taxon>
        <taxon>Chlorodendrophyceae</taxon>
        <taxon>Chlorodendrales</taxon>
        <taxon>Chlorodendraceae</taxon>
        <taxon>Tetraselmis</taxon>
    </lineage>
</organism>
<evidence type="ECO:0000256" key="1">
    <source>
        <dbReference type="SAM" id="Coils"/>
    </source>
</evidence>
<gene>
    <name evidence="3" type="ORF">TCHU04912_LOCUS5176</name>
</gene>
<reference evidence="3" key="1">
    <citation type="submission" date="2021-01" db="EMBL/GenBank/DDBJ databases">
        <authorList>
            <person name="Corre E."/>
            <person name="Pelletier E."/>
            <person name="Niang G."/>
            <person name="Scheremetjew M."/>
            <person name="Finn R."/>
            <person name="Kale V."/>
            <person name="Holt S."/>
            <person name="Cochrane G."/>
            <person name="Meng A."/>
            <person name="Brown T."/>
            <person name="Cohen L."/>
        </authorList>
    </citation>
    <scope>NUCLEOTIDE SEQUENCE</scope>
    <source>
        <strain evidence="3">PLY429</strain>
    </source>
</reference>